<evidence type="ECO:0000256" key="2">
    <source>
        <dbReference type="ARBA" id="ARBA00023163"/>
    </source>
</evidence>
<proteinExistence type="predicted"/>
<dbReference type="AlphaFoldDB" id="A0A4U1BN37"/>
<keyword evidence="1" id="KW-0805">Transcription regulation</keyword>
<dbReference type="InterPro" id="IPR053721">
    <property type="entry name" value="Fimbrial_Adhesin_Reg"/>
</dbReference>
<evidence type="ECO:0008006" key="5">
    <source>
        <dbReference type="Google" id="ProtNLM"/>
    </source>
</evidence>
<dbReference type="Proteomes" id="UP000305675">
    <property type="component" value="Unassembled WGS sequence"/>
</dbReference>
<reference evidence="3 4" key="1">
    <citation type="submission" date="2019-04" db="EMBL/GenBank/DDBJ databases">
        <authorList>
            <person name="Hwang J.C."/>
        </authorList>
    </citation>
    <scope>NUCLEOTIDE SEQUENCE [LARGE SCALE GENOMIC DNA]</scope>
    <source>
        <strain evidence="3 4">IMCC35002</strain>
    </source>
</reference>
<protein>
    <recommendedName>
        <fullName evidence="5">Adhesin biosynthesis transcription regulatory protein</fullName>
    </recommendedName>
</protein>
<gene>
    <name evidence="3" type="ORF">FCL42_14500</name>
</gene>
<name>A0A4U1BN37_9GAMM</name>
<keyword evidence="2" id="KW-0804">Transcription</keyword>
<dbReference type="EMBL" id="SWCJ01000012">
    <property type="protein sequence ID" value="TKB53279.1"/>
    <property type="molecule type" value="Genomic_DNA"/>
</dbReference>
<evidence type="ECO:0000313" key="4">
    <source>
        <dbReference type="Proteomes" id="UP000305675"/>
    </source>
</evidence>
<evidence type="ECO:0000313" key="3">
    <source>
        <dbReference type="EMBL" id="TKB53279.1"/>
    </source>
</evidence>
<dbReference type="RefSeq" id="WP_136864146.1">
    <property type="nucleotide sequence ID" value="NZ_SWCJ01000012.1"/>
</dbReference>
<dbReference type="OrthoDB" id="6309766at2"/>
<sequence length="86" mass="9481">MKYLLPGQENPTRIELLLSLTRITSEVIISAVIDHLCKGMSETDAAIINGTTQSNLNRAVTQLNAVAATVEAIKELDWPSYQRRIA</sequence>
<dbReference type="Gene3D" id="1.10.10.2690">
    <property type="match status" value="1"/>
</dbReference>
<comment type="caution">
    <text evidence="3">The sequence shown here is derived from an EMBL/GenBank/DDBJ whole genome shotgun (WGS) entry which is preliminary data.</text>
</comment>
<evidence type="ECO:0000256" key="1">
    <source>
        <dbReference type="ARBA" id="ARBA00023015"/>
    </source>
</evidence>
<accession>A0A4U1BN37</accession>
<organism evidence="3 4">
    <name type="scientific">Ferrimonas aestuarii</name>
    <dbReference type="NCBI Taxonomy" id="2569539"/>
    <lineage>
        <taxon>Bacteria</taxon>
        <taxon>Pseudomonadati</taxon>
        <taxon>Pseudomonadota</taxon>
        <taxon>Gammaproteobacteria</taxon>
        <taxon>Alteromonadales</taxon>
        <taxon>Ferrimonadaceae</taxon>
        <taxon>Ferrimonas</taxon>
    </lineage>
</organism>
<keyword evidence="4" id="KW-1185">Reference proteome</keyword>